<evidence type="ECO:0000313" key="2">
    <source>
        <dbReference type="Proteomes" id="UP000246085"/>
    </source>
</evidence>
<dbReference type="AlphaFoldDB" id="A0A2U3Q7N4"/>
<reference evidence="1 2" key="1">
    <citation type="submission" date="2018-03" db="EMBL/GenBank/DDBJ databases">
        <authorList>
            <person name="Gully D."/>
        </authorList>
    </citation>
    <scope>NUCLEOTIDE SEQUENCE [LARGE SCALE GENOMIC DNA]</scope>
    <source>
        <strain evidence="1">ORS3257</strain>
    </source>
</reference>
<accession>A0A2U3Q7N4</accession>
<gene>
    <name evidence="1" type="ORF">BRAD3257_6537</name>
</gene>
<name>A0A2U3Q7N4_9BRAD</name>
<evidence type="ECO:0000313" key="1">
    <source>
        <dbReference type="EMBL" id="SPP97432.1"/>
    </source>
</evidence>
<proteinExistence type="predicted"/>
<dbReference type="EMBL" id="LS398110">
    <property type="protein sequence ID" value="SPP97432.1"/>
    <property type="molecule type" value="Genomic_DNA"/>
</dbReference>
<dbReference type="KEGG" id="bvz:BRAD3257_6537"/>
<organism evidence="1 2">
    <name type="scientific">Bradyrhizobium vignae</name>
    <dbReference type="NCBI Taxonomy" id="1549949"/>
    <lineage>
        <taxon>Bacteria</taxon>
        <taxon>Pseudomonadati</taxon>
        <taxon>Pseudomonadota</taxon>
        <taxon>Alphaproteobacteria</taxon>
        <taxon>Hyphomicrobiales</taxon>
        <taxon>Nitrobacteraceae</taxon>
        <taxon>Bradyrhizobium</taxon>
    </lineage>
</organism>
<sequence length="60" mass="6351">MVNPQPVIAAKCVMCGVEILPNVSAQADSGGIKPKLHGEIRCARAVGPSQRRLQLARKGE</sequence>
<dbReference type="Proteomes" id="UP000246085">
    <property type="component" value="Chromosome BRAD3257"/>
</dbReference>
<protein>
    <submittedName>
        <fullName evidence="1">Uncharacterized protein</fullName>
    </submittedName>
</protein>